<dbReference type="AlphaFoldDB" id="A0A0F9NMC5"/>
<organism evidence="1">
    <name type="scientific">marine sediment metagenome</name>
    <dbReference type="NCBI Taxonomy" id="412755"/>
    <lineage>
        <taxon>unclassified sequences</taxon>
        <taxon>metagenomes</taxon>
        <taxon>ecological metagenomes</taxon>
    </lineage>
</organism>
<gene>
    <name evidence="1" type="ORF">LCGC14_0949890</name>
</gene>
<sequence>MRLILFKEVIWKLENFRIFFFISFENVRTEMVSLSLRKMMEDLKKRNVLGYDEQTIMEDIKYFFS</sequence>
<evidence type="ECO:0000313" key="1">
    <source>
        <dbReference type="EMBL" id="KKN19029.1"/>
    </source>
</evidence>
<dbReference type="EMBL" id="LAZR01003374">
    <property type="protein sequence ID" value="KKN19029.1"/>
    <property type="molecule type" value="Genomic_DNA"/>
</dbReference>
<reference evidence="1" key="1">
    <citation type="journal article" date="2015" name="Nature">
        <title>Complex archaea that bridge the gap between prokaryotes and eukaryotes.</title>
        <authorList>
            <person name="Spang A."/>
            <person name="Saw J.H."/>
            <person name="Jorgensen S.L."/>
            <person name="Zaremba-Niedzwiedzka K."/>
            <person name="Martijn J."/>
            <person name="Lind A.E."/>
            <person name="van Eijk R."/>
            <person name="Schleper C."/>
            <person name="Guy L."/>
            <person name="Ettema T.J."/>
        </authorList>
    </citation>
    <scope>NUCLEOTIDE SEQUENCE</scope>
</reference>
<name>A0A0F9NMC5_9ZZZZ</name>
<accession>A0A0F9NMC5</accession>
<proteinExistence type="predicted"/>
<comment type="caution">
    <text evidence="1">The sequence shown here is derived from an EMBL/GenBank/DDBJ whole genome shotgun (WGS) entry which is preliminary data.</text>
</comment>
<protein>
    <submittedName>
        <fullName evidence="1">Uncharacterized protein</fullName>
    </submittedName>
</protein>